<dbReference type="InterPro" id="IPR036728">
    <property type="entry name" value="PBP_GOBP_sf"/>
</dbReference>
<accession>A0A0L0CEF0</accession>
<organism evidence="6 7">
    <name type="scientific">Lucilia cuprina</name>
    <name type="common">Green bottle fly</name>
    <name type="synonym">Australian sheep blowfly</name>
    <dbReference type="NCBI Taxonomy" id="7375"/>
    <lineage>
        <taxon>Eukaryota</taxon>
        <taxon>Metazoa</taxon>
        <taxon>Ecdysozoa</taxon>
        <taxon>Arthropoda</taxon>
        <taxon>Hexapoda</taxon>
        <taxon>Insecta</taxon>
        <taxon>Pterygota</taxon>
        <taxon>Neoptera</taxon>
        <taxon>Endopterygota</taxon>
        <taxon>Diptera</taxon>
        <taxon>Brachycera</taxon>
        <taxon>Muscomorpha</taxon>
        <taxon>Oestroidea</taxon>
        <taxon>Calliphoridae</taxon>
        <taxon>Luciliinae</taxon>
        <taxon>Lucilia</taxon>
    </lineage>
</organism>
<keyword evidence="4 5" id="KW-0732">Signal</keyword>
<evidence type="ECO:0000256" key="1">
    <source>
        <dbReference type="ARBA" id="ARBA00004613"/>
    </source>
</evidence>
<dbReference type="Proteomes" id="UP000037069">
    <property type="component" value="Unassembled WGS sequence"/>
</dbReference>
<protein>
    <recommendedName>
        <fullName evidence="8">General odorant-binding protein 99a</fullName>
    </recommendedName>
</protein>
<dbReference type="SUPFAM" id="SSF47565">
    <property type="entry name" value="Insect pheromone/odorant-binding proteins"/>
    <property type="match status" value="1"/>
</dbReference>
<comment type="subcellular location">
    <subcellularLocation>
        <location evidence="1">Secreted</location>
    </subcellularLocation>
</comment>
<evidence type="ECO:0000256" key="5">
    <source>
        <dbReference type="SAM" id="SignalP"/>
    </source>
</evidence>
<dbReference type="InterPro" id="IPR006170">
    <property type="entry name" value="PBP/GOBP"/>
</dbReference>
<feature type="chain" id="PRO_5005536379" description="General odorant-binding protein 99a" evidence="5">
    <location>
        <begin position="17"/>
        <end position="146"/>
    </location>
</feature>
<comment type="similarity">
    <text evidence="2">Belongs to the PBP/GOBP family.</text>
</comment>
<dbReference type="SMART" id="SM00708">
    <property type="entry name" value="PhBP"/>
    <property type="match status" value="1"/>
</dbReference>
<dbReference type="GO" id="GO:0005615">
    <property type="term" value="C:extracellular space"/>
    <property type="evidence" value="ECO:0007669"/>
    <property type="project" value="TreeGrafter"/>
</dbReference>
<keyword evidence="7" id="KW-1185">Reference proteome</keyword>
<evidence type="ECO:0000256" key="2">
    <source>
        <dbReference type="ARBA" id="ARBA00008098"/>
    </source>
</evidence>
<dbReference type="CDD" id="cd23992">
    <property type="entry name" value="PBP_GOBP"/>
    <property type="match status" value="1"/>
</dbReference>
<dbReference type="PANTHER" id="PTHR11857:SF43">
    <property type="entry name" value="GEO07291P1-RELATED"/>
    <property type="match status" value="1"/>
</dbReference>
<comment type="caution">
    <text evidence="6">The sequence shown here is derived from an EMBL/GenBank/DDBJ whole genome shotgun (WGS) entry which is preliminary data.</text>
</comment>
<evidence type="ECO:0000313" key="6">
    <source>
        <dbReference type="EMBL" id="KNC30630.1"/>
    </source>
</evidence>
<dbReference type="PANTHER" id="PTHR11857">
    <property type="entry name" value="ODORANT BINDING PROTEIN-RELATED"/>
    <property type="match status" value="1"/>
</dbReference>
<proteinExistence type="inferred from homology"/>
<dbReference type="AlphaFoldDB" id="A0A0L0CEF0"/>
<name>A0A0L0CEF0_LUCCU</name>
<feature type="signal peptide" evidence="5">
    <location>
        <begin position="1"/>
        <end position="16"/>
    </location>
</feature>
<gene>
    <name evidence="6" type="ORF">FF38_11681</name>
</gene>
<evidence type="ECO:0000313" key="7">
    <source>
        <dbReference type="Proteomes" id="UP000037069"/>
    </source>
</evidence>
<dbReference type="Pfam" id="PF01395">
    <property type="entry name" value="PBP_GOBP"/>
    <property type="match status" value="1"/>
</dbReference>
<dbReference type="EMBL" id="JRES01000501">
    <property type="protein sequence ID" value="KNC30630.1"/>
    <property type="molecule type" value="Genomic_DNA"/>
</dbReference>
<dbReference type="OrthoDB" id="8194670at2759"/>
<evidence type="ECO:0000256" key="4">
    <source>
        <dbReference type="ARBA" id="ARBA00022729"/>
    </source>
</evidence>
<evidence type="ECO:0000256" key="3">
    <source>
        <dbReference type="ARBA" id="ARBA00022525"/>
    </source>
</evidence>
<keyword evidence="3" id="KW-0964">Secreted</keyword>
<sequence>MKIFIAVLALVACVSAEEWTVKTGAQLKEIRNECLKEHPLTTEQMNKMSNFEFPNEEGVRQYLLCSAVKIGIYCTHMGYHTDRIAKQFKMDLDEEEVKKLADDCVAKHPKGDKPHDVVAFENHTCFMSTIVGDKIKDYLKKRHESA</sequence>
<dbReference type="GO" id="GO:0007608">
    <property type="term" value="P:sensory perception of smell"/>
    <property type="evidence" value="ECO:0007669"/>
    <property type="project" value="TreeGrafter"/>
</dbReference>
<dbReference type="OMA" id="GVFCERE"/>
<evidence type="ECO:0008006" key="8">
    <source>
        <dbReference type="Google" id="ProtNLM"/>
    </source>
</evidence>
<dbReference type="GO" id="GO:0005549">
    <property type="term" value="F:odorant binding"/>
    <property type="evidence" value="ECO:0007669"/>
    <property type="project" value="InterPro"/>
</dbReference>
<reference evidence="6 7" key="1">
    <citation type="journal article" date="2015" name="Nat. Commun.">
        <title>Lucilia cuprina genome unlocks parasitic fly biology to underpin future interventions.</title>
        <authorList>
            <person name="Anstead C.A."/>
            <person name="Korhonen P.K."/>
            <person name="Young N.D."/>
            <person name="Hall R.S."/>
            <person name="Jex A.R."/>
            <person name="Murali S.C."/>
            <person name="Hughes D.S."/>
            <person name="Lee S.F."/>
            <person name="Perry T."/>
            <person name="Stroehlein A.J."/>
            <person name="Ansell B.R."/>
            <person name="Breugelmans B."/>
            <person name="Hofmann A."/>
            <person name="Qu J."/>
            <person name="Dugan S."/>
            <person name="Lee S.L."/>
            <person name="Chao H."/>
            <person name="Dinh H."/>
            <person name="Han Y."/>
            <person name="Doddapaneni H.V."/>
            <person name="Worley K.C."/>
            <person name="Muzny D.M."/>
            <person name="Ioannidis P."/>
            <person name="Waterhouse R.M."/>
            <person name="Zdobnov E.M."/>
            <person name="James P.J."/>
            <person name="Bagnall N.H."/>
            <person name="Kotze A.C."/>
            <person name="Gibbs R.A."/>
            <person name="Richards S."/>
            <person name="Batterham P."/>
            <person name="Gasser R.B."/>
        </authorList>
    </citation>
    <scope>NUCLEOTIDE SEQUENCE [LARGE SCALE GENOMIC DNA]</scope>
    <source>
        <strain evidence="6 7">LS</strain>
        <tissue evidence="6">Full body</tissue>
    </source>
</reference>
<dbReference type="Gene3D" id="1.10.238.20">
    <property type="entry name" value="Pheromone/general odorant binding protein domain"/>
    <property type="match status" value="1"/>
</dbReference>